<dbReference type="PRINTS" id="PR00724">
    <property type="entry name" value="CRBOXYPTASEC"/>
</dbReference>
<feature type="signal peptide" evidence="7">
    <location>
        <begin position="1"/>
        <end position="17"/>
    </location>
</feature>
<dbReference type="Pfam" id="PF00450">
    <property type="entry name" value="Peptidase_S10"/>
    <property type="match status" value="1"/>
</dbReference>
<evidence type="ECO:0000256" key="7">
    <source>
        <dbReference type="RuleBase" id="RU361156"/>
    </source>
</evidence>
<dbReference type="InterPro" id="IPR029058">
    <property type="entry name" value="AB_hydrolase_fold"/>
</dbReference>
<dbReference type="Proteomes" id="UP000827549">
    <property type="component" value="Chromosome 2"/>
</dbReference>
<comment type="similarity">
    <text evidence="1 7">Belongs to the peptidase S10 family.</text>
</comment>
<evidence type="ECO:0000256" key="1">
    <source>
        <dbReference type="ARBA" id="ARBA00009431"/>
    </source>
</evidence>
<evidence type="ECO:0000256" key="4">
    <source>
        <dbReference type="ARBA" id="ARBA00022729"/>
    </source>
</evidence>
<dbReference type="PROSITE" id="PS00560">
    <property type="entry name" value="CARBOXYPEPT_SER_HIS"/>
    <property type="match status" value="1"/>
</dbReference>
<proteinExistence type="inferred from homology"/>
<feature type="compositionally biased region" description="Low complexity" evidence="8">
    <location>
        <begin position="534"/>
        <end position="555"/>
    </location>
</feature>
<dbReference type="SUPFAM" id="SSF53474">
    <property type="entry name" value="alpha/beta-Hydrolases"/>
    <property type="match status" value="1"/>
</dbReference>
<keyword evidence="10" id="KW-1185">Reference proteome</keyword>
<dbReference type="EMBL" id="CP086715">
    <property type="protein sequence ID" value="WOO79832.1"/>
    <property type="molecule type" value="Genomic_DNA"/>
</dbReference>
<dbReference type="GeneID" id="87806591"/>
<dbReference type="PROSITE" id="PS00131">
    <property type="entry name" value="CARBOXYPEPT_SER_SER"/>
    <property type="match status" value="1"/>
</dbReference>
<feature type="region of interest" description="Disordered" evidence="8">
    <location>
        <begin position="534"/>
        <end position="563"/>
    </location>
</feature>
<evidence type="ECO:0000256" key="8">
    <source>
        <dbReference type="SAM" id="MobiDB-lite"/>
    </source>
</evidence>
<dbReference type="InterPro" id="IPR033124">
    <property type="entry name" value="Ser_caboxypep_his_AS"/>
</dbReference>
<dbReference type="InterPro" id="IPR001563">
    <property type="entry name" value="Peptidase_S10"/>
</dbReference>
<dbReference type="FunFam" id="3.40.50.1820:FF:000118">
    <property type="entry name" value="Carboxypeptidase"/>
    <property type="match status" value="1"/>
</dbReference>
<keyword evidence="5 7" id="KW-0378">Hydrolase</keyword>
<organism evidence="9 10">
    <name type="scientific">Vanrija pseudolonga</name>
    <dbReference type="NCBI Taxonomy" id="143232"/>
    <lineage>
        <taxon>Eukaryota</taxon>
        <taxon>Fungi</taxon>
        <taxon>Dikarya</taxon>
        <taxon>Basidiomycota</taxon>
        <taxon>Agaricomycotina</taxon>
        <taxon>Tremellomycetes</taxon>
        <taxon>Trichosporonales</taxon>
        <taxon>Trichosporonaceae</taxon>
        <taxon>Vanrija</taxon>
    </lineage>
</organism>
<evidence type="ECO:0000313" key="10">
    <source>
        <dbReference type="Proteomes" id="UP000827549"/>
    </source>
</evidence>
<evidence type="ECO:0000256" key="2">
    <source>
        <dbReference type="ARBA" id="ARBA00022645"/>
    </source>
</evidence>
<sequence length="585" mass="64254">MLIAPLVAAILAVPALASRSPFGRVHPLRAYEPEGIARREAFERAALQARAPTNDTNTNTTVSYRYKTPKTEPYLVTALPDVTFNFGELYSGSVAVDANNQTEGSLFFFFAPKAGDPVNEVTIWLNGGPGCSSLEGFIQENGPIIWEPGTIAPVANPYSWNNLTNMLWVDQPIGTGFSAGTPYATSQEEIAAAFAKFFKNWQDIFGIQNYKIYVTGESYAGRYVPYISAEFINQNNTANFDLAGALVYDPVIGDMSQVQTQFPTLGHVEANLNIWGFNDTFMNQLAAIHKECGYQDYLNKYLVFPASGVQPPPGNVTDRCDINDLVFEEEFSINTCFNPYFISQACPVPYDILGMPGTFQYSPPGNPPYFTRPDVVAAIHAPTSFQWKECAAGNVFVKGVDKSALSIEKVLPQVIEKTNRVLISNGDFDFVVMTNGTLLEIQNMTWNGHLGFQSPPYEPWILDTVDVRYDDVFLASGLDGIKGPRGQQGYYHEERGLMWVQTFQAGHMQPEYQPRAAYRHLEWVLGRVQSISDASAPASSSTNSSSGTPSSAPSSQRDSGSAEREPAVVAALLVCLVVSFHSMLA</sequence>
<reference evidence="9" key="1">
    <citation type="submission" date="2023-10" db="EMBL/GenBank/DDBJ databases">
        <authorList>
            <person name="Noh H."/>
        </authorList>
    </citation>
    <scope>NUCLEOTIDE SEQUENCE</scope>
    <source>
        <strain evidence="9">DUCC4014</strain>
    </source>
</reference>
<keyword evidence="4 7" id="KW-0732">Signal</keyword>
<gene>
    <name evidence="9" type="primary">pepF_0</name>
    <name evidence="9" type="ORF">LOC62_02G003347</name>
</gene>
<dbReference type="InterPro" id="IPR018202">
    <property type="entry name" value="Ser_caboxypep_ser_AS"/>
</dbReference>
<accession>A0AAF0Y5P9</accession>
<evidence type="ECO:0000313" key="9">
    <source>
        <dbReference type="EMBL" id="WOO79832.1"/>
    </source>
</evidence>
<dbReference type="AlphaFoldDB" id="A0AAF0Y5P9"/>
<keyword evidence="3 7" id="KW-0645">Protease</keyword>
<keyword evidence="6" id="KW-0325">Glycoprotein</keyword>
<evidence type="ECO:0000256" key="5">
    <source>
        <dbReference type="ARBA" id="ARBA00022801"/>
    </source>
</evidence>
<feature type="chain" id="PRO_5041781310" description="Carboxypeptidase" evidence="7">
    <location>
        <begin position="18"/>
        <end position="585"/>
    </location>
</feature>
<dbReference type="PANTHER" id="PTHR11802">
    <property type="entry name" value="SERINE PROTEASE FAMILY S10 SERINE CARBOXYPEPTIDASE"/>
    <property type="match status" value="1"/>
</dbReference>
<name>A0AAF0Y5P9_9TREE</name>
<dbReference type="PANTHER" id="PTHR11802:SF479">
    <property type="entry name" value="CARBOXYPEPTIDASE"/>
    <property type="match status" value="1"/>
</dbReference>
<dbReference type="GO" id="GO:0006508">
    <property type="term" value="P:proteolysis"/>
    <property type="evidence" value="ECO:0007669"/>
    <property type="project" value="UniProtKB-KW"/>
</dbReference>
<protein>
    <recommendedName>
        <fullName evidence="7">Carboxypeptidase</fullName>
        <ecNumber evidence="7">3.4.16.-</ecNumber>
    </recommendedName>
</protein>
<keyword evidence="2 7" id="KW-0121">Carboxypeptidase</keyword>
<evidence type="ECO:0000256" key="3">
    <source>
        <dbReference type="ARBA" id="ARBA00022670"/>
    </source>
</evidence>
<dbReference type="EC" id="3.4.16.-" evidence="7"/>
<dbReference type="Gene3D" id="3.40.50.1820">
    <property type="entry name" value="alpha/beta hydrolase"/>
    <property type="match status" value="1"/>
</dbReference>
<dbReference type="RefSeq" id="XP_062625864.1">
    <property type="nucleotide sequence ID" value="XM_062769880.1"/>
</dbReference>
<evidence type="ECO:0000256" key="6">
    <source>
        <dbReference type="ARBA" id="ARBA00023180"/>
    </source>
</evidence>
<dbReference type="GO" id="GO:0004185">
    <property type="term" value="F:serine-type carboxypeptidase activity"/>
    <property type="evidence" value="ECO:0007669"/>
    <property type="project" value="UniProtKB-UniRule"/>
</dbReference>